<dbReference type="EMBL" id="JAPKMY010000005">
    <property type="protein sequence ID" value="MCX5468379.1"/>
    <property type="molecule type" value="Genomic_DNA"/>
</dbReference>
<proteinExistence type="predicted"/>
<evidence type="ECO:0000256" key="1">
    <source>
        <dbReference type="SAM" id="Phobius"/>
    </source>
</evidence>
<evidence type="ECO:0000313" key="3">
    <source>
        <dbReference type="Proteomes" id="UP001146019"/>
    </source>
</evidence>
<dbReference type="PROSITE" id="PS00409">
    <property type="entry name" value="PROKAR_NTER_METHYL"/>
    <property type="match status" value="1"/>
</dbReference>
<keyword evidence="1" id="KW-0472">Membrane</keyword>
<dbReference type="Pfam" id="PF16074">
    <property type="entry name" value="PilW"/>
    <property type="match status" value="1"/>
</dbReference>
<comment type="caution">
    <text evidence="2">The sequence shown here is derived from an EMBL/GenBank/DDBJ whole genome shotgun (WGS) entry which is preliminary data.</text>
</comment>
<keyword evidence="1" id="KW-1133">Transmembrane helix</keyword>
<keyword evidence="1" id="KW-0812">Transmembrane</keyword>
<protein>
    <submittedName>
        <fullName evidence="2">PilW family protein</fullName>
    </submittedName>
</protein>
<organism evidence="2 3">
    <name type="scientific">Acinetobacter nematophilus</name>
    <dbReference type="NCBI Taxonomy" id="2994642"/>
    <lineage>
        <taxon>Bacteria</taxon>
        <taxon>Pseudomonadati</taxon>
        <taxon>Pseudomonadota</taxon>
        <taxon>Gammaproteobacteria</taxon>
        <taxon>Moraxellales</taxon>
        <taxon>Moraxellaceae</taxon>
        <taxon>Acinetobacter</taxon>
    </lineage>
</organism>
<evidence type="ECO:0000313" key="2">
    <source>
        <dbReference type="EMBL" id="MCX5468379.1"/>
    </source>
</evidence>
<dbReference type="SUPFAM" id="SSF54523">
    <property type="entry name" value="Pili subunits"/>
    <property type="match status" value="1"/>
</dbReference>
<dbReference type="AlphaFoldDB" id="A0A9X3DTU2"/>
<accession>A0A9X3DTU2</accession>
<sequence>MNVLSAPKRGTYQQGFTLLELIVALALGLIISAAALQLFTGGIITAKLQEASAELQESGVFGVDYVAKDIRLANYGNVNNLGINTYTPNTGILFTASPNATDQVNLPGLAVDSKLLTRSDGESTTNIKSDQLTIMFQAPHNMMNCEGVGVAKGSNVIQRYFLKKDSDGNLALACHATNKDNIVGAKETEGTVIIPRVDLVKFYLGIKFRGDKLRYYRIQDFIESGSHSGNNSRVISIRMMMLVRTKDPIKYKHINPNESFNFYEYGGPAWVNDKSPYLRRLYTTTIALRNGLGEKIYEN</sequence>
<keyword evidence="3" id="KW-1185">Reference proteome</keyword>
<dbReference type="Pfam" id="PF07963">
    <property type="entry name" value="N_methyl"/>
    <property type="match status" value="1"/>
</dbReference>
<feature type="transmembrane region" description="Helical" evidence="1">
    <location>
        <begin position="21"/>
        <end position="44"/>
    </location>
</feature>
<name>A0A9X3DTU2_9GAMM</name>
<dbReference type="Proteomes" id="UP001146019">
    <property type="component" value="Unassembled WGS sequence"/>
</dbReference>
<dbReference type="InterPro" id="IPR045584">
    <property type="entry name" value="Pilin-like"/>
</dbReference>
<dbReference type="InterPro" id="IPR032092">
    <property type="entry name" value="PilW"/>
</dbReference>
<reference evidence="2" key="1">
    <citation type="submission" date="2022-11" db="EMBL/GenBank/DDBJ databases">
        <title>Biodiversity and phylogenetic relationships of bacteria.</title>
        <authorList>
            <person name="Machado R.A.R."/>
            <person name="Bhat A."/>
            <person name="Loulou A."/>
            <person name="Kallel S."/>
        </authorList>
    </citation>
    <scope>NUCLEOTIDE SEQUENCE</scope>
    <source>
        <strain evidence="2">A-IN1</strain>
    </source>
</reference>
<dbReference type="GO" id="GO:0043683">
    <property type="term" value="P:type IV pilus assembly"/>
    <property type="evidence" value="ECO:0007669"/>
    <property type="project" value="InterPro"/>
</dbReference>
<dbReference type="NCBIfam" id="TIGR02532">
    <property type="entry name" value="IV_pilin_GFxxxE"/>
    <property type="match status" value="1"/>
</dbReference>
<dbReference type="RefSeq" id="WP_266130549.1">
    <property type="nucleotide sequence ID" value="NZ_JAPKMY010000005.1"/>
</dbReference>
<dbReference type="InterPro" id="IPR012902">
    <property type="entry name" value="N_methyl_site"/>
</dbReference>
<gene>
    <name evidence="2" type="ORF">OSH00_11570</name>
</gene>